<reference evidence="2" key="1">
    <citation type="submission" date="2019-03" db="EMBL/GenBank/DDBJ databases">
        <authorList>
            <person name="Mank J."/>
            <person name="Almeida P."/>
        </authorList>
    </citation>
    <scope>NUCLEOTIDE SEQUENCE</scope>
    <source>
        <strain evidence="2">78183</strain>
    </source>
</reference>
<evidence type="ECO:0000313" key="2">
    <source>
        <dbReference type="EMBL" id="VFU41412.1"/>
    </source>
</evidence>
<feature type="region of interest" description="Disordered" evidence="1">
    <location>
        <begin position="1"/>
        <end position="39"/>
    </location>
</feature>
<proteinExistence type="predicted"/>
<feature type="compositionally biased region" description="Basic and acidic residues" evidence="1">
    <location>
        <begin position="28"/>
        <end position="39"/>
    </location>
</feature>
<dbReference type="EMBL" id="CAADRP010001563">
    <property type="protein sequence ID" value="VFU41412.1"/>
    <property type="molecule type" value="Genomic_DNA"/>
</dbReference>
<evidence type="ECO:0000256" key="1">
    <source>
        <dbReference type="SAM" id="MobiDB-lite"/>
    </source>
</evidence>
<gene>
    <name evidence="2" type="ORF">SVIM_LOCUS243530</name>
</gene>
<protein>
    <submittedName>
        <fullName evidence="2">Uncharacterized protein</fullName>
    </submittedName>
</protein>
<organism evidence="2">
    <name type="scientific">Salix viminalis</name>
    <name type="common">Common osier</name>
    <name type="synonym">Basket willow</name>
    <dbReference type="NCBI Taxonomy" id="40686"/>
    <lineage>
        <taxon>Eukaryota</taxon>
        <taxon>Viridiplantae</taxon>
        <taxon>Streptophyta</taxon>
        <taxon>Embryophyta</taxon>
        <taxon>Tracheophyta</taxon>
        <taxon>Spermatophyta</taxon>
        <taxon>Magnoliopsida</taxon>
        <taxon>eudicotyledons</taxon>
        <taxon>Gunneridae</taxon>
        <taxon>Pentapetalae</taxon>
        <taxon>rosids</taxon>
        <taxon>fabids</taxon>
        <taxon>Malpighiales</taxon>
        <taxon>Salicaceae</taxon>
        <taxon>Saliceae</taxon>
        <taxon>Salix</taxon>
    </lineage>
</organism>
<name>A0A6N2LMX9_SALVM</name>
<accession>A0A6N2LMX9</accession>
<dbReference type="AlphaFoldDB" id="A0A6N2LMX9"/>
<sequence>MMTRKQKAGQSKAHEGEQSPKKKAKNGKKNDSRNGKSEDNIAIKNARIVHLLRPLLVNNKIITSGEEVLLQQLKLKNVKRHLRKGSSGRRLSVDRPEGFLALAVVSLEDLVIQVKKFTVLKLSLCLNGKVVSTFLKPKKSISS</sequence>